<feature type="domain" description="DUF7793" evidence="1">
    <location>
        <begin position="12"/>
        <end position="119"/>
    </location>
</feature>
<dbReference type="STRING" id="1805282.AUJ44_01330"/>
<proteinExistence type="predicted"/>
<accession>A0A1J4VA61</accession>
<organism evidence="2 3">
    <name type="scientific">Candidatus Nomurabacteria bacterium CG1_02_47_685</name>
    <dbReference type="NCBI Taxonomy" id="1805282"/>
    <lineage>
        <taxon>Bacteria</taxon>
        <taxon>Candidatus Nomuraibacteriota</taxon>
    </lineage>
</organism>
<dbReference type="EMBL" id="MNVO01000024">
    <property type="protein sequence ID" value="OIO32931.1"/>
    <property type="molecule type" value="Genomic_DNA"/>
</dbReference>
<name>A0A1J4VA61_9BACT</name>
<dbReference type="Proteomes" id="UP000183206">
    <property type="component" value="Unassembled WGS sequence"/>
</dbReference>
<evidence type="ECO:0000259" key="1">
    <source>
        <dbReference type="Pfam" id="PF25056"/>
    </source>
</evidence>
<dbReference type="AlphaFoldDB" id="A0A1J4VA61"/>
<dbReference type="InterPro" id="IPR056695">
    <property type="entry name" value="DUF7793"/>
</dbReference>
<comment type="caution">
    <text evidence="2">The sequence shown here is derived from an EMBL/GenBank/DDBJ whole genome shotgun (WGS) entry which is preliminary data.</text>
</comment>
<protein>
    <recommendedName>
        <fullName evidence="1">DUF7793 domain-containing protein</fullName>
    </recommendedName>
</protein>
<sequence>MDENAKGNKNEFWCENGILYYTLTMPVDEKEAIRLNEGGSVCLDSGAASRVIIDLQRSMTFSSAARKIWVKFLQNPHIKKTALFGGNVFVRTLASFVIAATNRKHMKFFSSKEEATRWLLE</sequence>
<evidence type="ECO:0000313" key="3">
    <source>
        <dbReference type="Proteomes" id="UP000183206"/>
    </source>
</evidence>
<dbReference type="Pfam" id="PF25056">
    <property type="entry name" value="DUF7793"/>
    <property type="match status" value="1"/>
</dbReference>
<dbReference type="Gene3D" id="3.40.50.10600">
    <property type="entry name" value="SpoIIaa-like domains"/>
    <property type="match status" value="1"/>
</dbReference>
<gene>
    <name evidence="2" type="ORF">AUJ44_01330</name>
</gene>
<reference evidence="2 3" key="1">
    <citation type="journal article" date="2016" name="Environ. Microbiol.">
        <title>Genomic resolution of a cold subsurface aquifer community provides metabolic insights for novel microbes adapted to high CO concentrations.</title>
        <authorList>
            <person name="Probst A.J."/>
            <person name="Castelle C.J."/>
            <person name="Singh A."/>
            <person name="Brown C.T."/>
            <person name="Anantharaman K."/>
            <person name="Sharon I."/>
            <person name="Hug L.A."/>
            <person name="Burstein D."/>
            <person name="Emerson J.B."/>
            <person name="Thomas B.C."/>
            <person name="Banfield J.F."/>
        </authorList>
    </citation>
    <scope>NUCLEOTIDE SEQUENCE [LARGE SCALE GENOMIC DNA]</scope>
    <source>
        <strain evidence="2">CG1_02_47_685</strain>
    </source>
</reference>
<evidence type="ECO:0000313" key="2">
    <source>
        <dbReference type="EMBL" id="OIO32931.1"/>
    </source>
</evidence>
<dbReference type="InterPro" id="IPR038396">
    <property type="entry name" value="SpoIIAA-like_sf"/>
</dbReference>